<evidence type="ECO:0000256" key="11">
    <source>
        <dbReference type="ARBA" id="ARBA00023136"/>
    </source>
</evidence>
<geneLocation type="mitochondrion" evidence="14"/>
<comment type="subcellular location">
    <subcellularLocation>
        <location evidence="1 12">Mitochondrion membrane</location>
        <topology evidence="1 12">Single-pass membrane protein</topology>
    </subcellularLocation>
</comment>
<dbReference type="GO" id="GO:0045259">
    <property type="term" value="C:proton-transporting ATP synthase complex"/>
    <property type="evidence" value="ECO:0007669"/>
    <property type="project" value="UniProtKB-KW"/>
</dbReference>
<keyword evidence="6 12" id="KW-0812">Transmembrane</keyword>
<evidence type="ECO:0000256" key="3">
    <source>
        <dbReference type="ARBA" id="ARBA00011291"/>
    </source>
</evidence>
<evidence type="ECO:0000256" key="4">
    <source>
        <dbReference type="ARBA" id="ARBA00022448"/>
    </source>
</evidence>
<keyword evidence="7 12" id="KW-0375">Hydrogen ion transport</keyword>
<name>A0A1Q1MPQ8_9ORTH</name>
<keyword evidence="8 13" id="KW-1133">Transmembrane helix</keyword>
<evidence type="ECO:0000256" key="13">
    <source>
        <dbReference type="SAM" id="Phobius"/>
    </source>
</evidence>
<gene>
    <name evidence="14" type="primary">ATP8</name>
</gene>
<evidence type="ECO:0000256" key="8">
    <source>
        <dbReference type="ARBA" id="ARBA00022989"/>
    </source>
</evidence>
<evidence type="ECO:0000256" key="5">
    <source>
        <dbReference type="ARBA" id="ARBA00022547"/>
    </source>
</evidence>
<evidence type="ECO:0000313" key="14">
    <source>
        <dbReference type="EMBL" id="AQM40061.1"/>
    </source>
</evidence>
<evidence type="ECO:0000256" key="2">
    <source>
        <dbReference type="ARBA" id="ARBA00008892"/>
    </source>
</evidence>
<keyword evidence="4 12" id="KW-0813">Transport</keyword>
<evidence type="ECO:0000256" key="12">
    <source>
        <dbReference type="RuleBase" id="RU003661"/>
    </source>
</evidence>
<evidence type="ECO:0000256" key="7">
    <source>
        <dbReference type="ARBA" id="ARBA00022781"/>
    </source>
</evidence>
<keyword evidence="5 12" id="KW-0138">CF(0)</keyword>
<proteinExistence type="inferred from homology"/>
<feature type="transmembrane region" description="Helical" evidence="13">
    <location>
        <begin position="7"/>
        <end position="31"/>
    </location>
</feature>
<reference evidence="14" key="1">
    <citation type="submission" date="2016-04" db="EMBL/GenBank/DDBJ databases">
        <title>Towards a higher-level phylogeny of ensiferan insects inferred from mitochondrial genome sequences.</title>
        <authorList>
            <person name="Zhou Z.J."/>
        </authorList>
    </citation>
    <scope>NUCLEOTIDE SEQUENCE</scope>
</reference>
<keyword evidence="10 12" id="KW-0496">Mitochondrion</keyword>
<evidence type="ECO:0000256" key="6">
    <source>
        <dbReference type="ARBA" id="ARBA00022692"/>
    </source>
</evidence>
<dbReference type="GO" id="GO:0015986">
    <property type="term" value="P:proton motive force-driven ATP synthesis"/>
    <property type="evidence" value="ECO:0007669"/>
    <property type="project" value="InterPro"/>
</dbReference>
<keyword evidence="11 13" id="KW-0472">Membrane</keyword>
<evidence type="ECO:0000256" key="10">
    <source>
        <dbReference type="ARBA" id="ARBA00023128"/>
    </source>
</evidence>
<dbReference type="Pfam" id="PF00895">
    <property type="entry name" value="ATP-synt_8"/>
    <property type="match status" value="1"/>
</dbReference>
<sequence length="52" mass="6164">MPQMAPLSWLLLFFIFTSTLILFAVINYYYFLPLAPSSKETSIMKSTLNWKW</sequence>
<evidence type="ECO:0000256" key="9">
    <source>
        <dbReference type="ARBA" id="ARBA00023065"/>
    </source>
</evidence>
<dbReference type="InterPro" id="IPR001421">
    <property type="entry name" value="ATP8_metazoa"/>
</dbReference>
<dbReference type="AlphaFoldDB" id="A0A1Q1MPQ8"/>
<accession>A0A1Q1MPQ8</accession>
<dbReference type="GO" id="GO:0031966">
    <property type="term" value="C:mitochondrial membrane"/>
    <property type="evidence" value="ECO:0007669"/>
    <property type="project" value="UniProtKB-SubCell"/>
</dbReference>
<protein>
    <recommendedName>
        <fullName evidence="12">ATP synthase complex subunit 8</fullName>
    </recommendedName>
</protein>
<keyword evidence="9 12" id="KW-0406">Ion transport</keyword>
<dbReference type="GO" id="GO:0015078">
    <property type="term" value="F:proton transmembrane transporter activity"/>
    <property type="evidence" value="ECO:0007669"/>
    <property type="project" value="InterPro"/>
</dbReference>
<comment type="similarity">
    <text evidence="2 12">Belongs to the ATPase protein 8 family.</text>
</comment>
<evidence type="ECO:0000256" key="1">
    <source>
        <dbReference type="ARBA" id="ARBA00004304"/>
    </source>
</evidence>
<comment type="subunit">
    <text evidence="3">F-type ATPases have 2 components, CF(1) - the catalytic core - and CF(0) - the membrane proton channel.</text>
</comment>
<dbReference type="EMBL" id="KX057731">
    <property type="protein sequence ID" value="AQM40061.1"/>
    <property type="molecule type" value="Genomic_DNA"/>
</dbReference>
<organism evidence="14">
    <name type="scientific">Capnogryllacris melanocrania</name>
    <dbReference type="NCBI Taxonomy" id="1945529"/>
    <lineage>
        <taxon>Eukaryota</taxon>
        <taxon>Metazoa</taxon>
        <taxon>Ecdysozoa</taxon>
        <taxon>Arthropoda</taxon>
        <taxon>Hexapoda</taxon>
        <taxon>Insecta</taxon>
        <taxon>Pterygota</taxon>
        <taxon>Neoptera</taxon>
        <taxon>Polyneoptera</taxon>
        <taxon>Orthoptera</taxon>
        <taxon>Ensifera</taxon>
        <taxon>Tettigoniidea</taxon>
        <taxon>Stenopelmatoidea</taxon>
        <taxon>Gryllacrididae</taxon>
        <taxon>Capnogryllacris</taxon>
    </lineage>
</organism>